<name>A0ABX0VX13_9RHOB</name>
<feature type="domain" description="OmpA-like" evidence="7">
    <location>
        <begin position="585"/>
        <end position="710"/>
    </location>
</feature>
<dbReference type="EMBL" id="JAATOP010000005">
    <property type="protein sequence ID" value="NIY72605.1"/>
    <property type="molecule type" value="Genomic_DNA"/>
</dbReference>
<dbReference type="PANTHER" id="PTHR30329:SF21">
    <property type="entry name" value="LIPOPROTEIN YIAD-RELATED"/>
    <property type="match status" value="1"/>
</dbReference>
<dbReference type="Pfam" id="PF00691">
    <property type="entry name" value="OmpA"/>
    <property type="match status" value="1"/>
</dbReference>
<keyword evidence="3" id="KW-0998">Cell outer membrane</keyword>
<feature type="compositionally biased region" description="Acidic residues" evidence="5">
    <location>
        <begin position="333"/>
        <end position="366"/>
    </location>
</feature>
<dbReference type="CDD" id="cd07185">
    <property type="entry name" value="OmpA_C-like"/>
    <property type="match status" value="1"/>
</dbReference>
<dbReference type="InterPro" id="IPR050330">
    <property type="entry name" value="Bact_OuterMem_StrucFunc"/>
</dbReference>
<feature type="chain" id="PRO_5046914969" evidence="6">
    <location>
        <begin position="32"/>
        <end position="713"/>
    </location>
</feature>
<feature type="compositionally biased region" description="Low complexity" evidence="5">
    <location>
        <begin position="117"/>
        <end position="132"/>
    </location>
</feature>
<feature type="region of interest" description="Disordered" evidence="5">
    <location>
        <begin position="99"/>
        <end position="413"/>
    </location>
</feature>
<dbReference type="InterPro" id="IPR006665">
    <property type="entry name" value="OmpA-like"/>
</dbReference>
<evidence type="ECO:0000256" key="1">
    <source>
        <dbReference type="ARBA" id="ARBA00004442"/>
    </source>
</evidence>
<evidence type="ECO:0000313" key="9">
    <source>
        <dbReference type="Proteomes" id="UP000709466"/>
    </source>
</evidence>
<accession>A0ABX0VX13</accession>
<feature type="compositionally biased region" description="Acidic residues" evidence="5">
    <location>
        <begin position="200"/>
        <end position="234"/>
    </location>
</feature>
<evidence type="ECO:0000259" key="7">
    <source>
        <dbReference type="PROSITE" id="PS51123"/>
    </source>
</evidence>
<dbReference type="PRINTS" id="PR01021">
    <property type="entry name" value="OMPADOMAIN"/>
</dbReference>
<feature type="compositionally biased region" description="Low complexity" evidence="5">
    <location>
        <begin position="186"/>
        <end position="199"/>
    </location>
</feature>
<evidence type="ECO:0000256" key="5">
    <source>
        <dbReference type="SAM" id="MobiDB-lite"/>
    </source>
</evidence>
<feature type="compositionally biased region" description="Low complexity" evidence="5">
    <location>
        <begin position="295"/>
        <end position="332"/>
    </location>
</feature>
<keyword evidence="6" id="KW-0732">Signal</keyword>
<protein>
    <submittedName>
        <fullName evidence="8">OmpA family protein</fullName>
    </submittedName>
</protein>
<dbReference type="Gene3D" id="3.30.1330.60">
    <property type="entry name" value="OmpA-like domain"/>
    <property type="match status" value="1"/>
</dbReference>
<reference evidence="8 9" key="1">
    <citation type="submission" date="2020-03" db="EMBL/GenBank/DDBJ databases">
        <title>Bacterial isolates of synthetic phycosphere.</title>
        <authorList>
            <person name="Fu H."/>
            <person name="Moran M.A."/>
        </authorList>
    </citation>
    <scope>NUCLEOTIDE SEQUENCE [LARGE SCALE GENOMIC DNA]</scope>
    <source>
        <strain evidence="8 9">HF1</strain>
    </source>
</reference>
<feature type="compositionally biased region" description="Acidic residues" evidence="5">
    <location>
        <begin position="173"/>
        <end position="185"/>
    </location>
</feature>
<organism evidence="8 9">
    <name type="scientific">Marivivens donghaensis</name>
    <dbReference type="NCBI Taxonomy" id="1699413"/>
    <lineage>
        <taxon>Bacteria</taxon>
        <taxon>Pseudomonadati</taxon>
        <taxon>Pseudomonadota</taxon>
        <taxon>Alphaproteobacteria</taxon>
        <taxon>Rhodobacterales</taxon>
        <taxon>Paracoccaceae</taxon>
        <taxon>Marivivens group</taxon>
        <taxon>Marivivens</taxon>
    </lineage>
</organism>
<evidence type="ECO:0000256" key="6">
    <source>
        <dbReference type="SAM" id="SignalP"/>
    </source>
</evidence>
<gene>
    <name evidence="8" type="ORF">HCZ30_09160</name>
</gene>
<sequence length="713" mass="74748">MPRNSSRATTALVASLSLIVPNASFLGAAHAQELTTTPDGEPAVLLCEGGIIPPCENGEPTAIPLADPALVDALGQDKIVELTKQSQEEMGDIAPAEPANENAAEPATGDEPAQANPQADAAMEQAAEPAEPVAEEATADETDAVEAQESADGAAEEMAPEMTDAEAAPAEGEAVEGEMDAEVQAEIEAQSEAAPAADEATSEDAVEVEAEATEDGSVEAEASEEAEAAQEEMAPETTEAEAAPAEEGEMNADAEAEMEADAEMGAEAETTAEAEMTEEETASEEAAPAKEVSDEVAQQIAEEQAALEQAQQDMADQIAEMQAEMSAATDAEATTDEEAAAADEGAEEVAADDEPAVDPTAEEEEAAPLAASDENATDAEVTEETLTEEQVRSSDEDFEPTSANNAEASEDNGGLSNFEKALLVGLGAVAVGSLLDNGEEVVGNTGDRVIVQGPNGLQIYKNDDALLNQAGNDVKTETFADGSTRTTVTRPDGTQVLTIRDDLGRVVTRARILTDGTRINLITDAERAAEPVDVASLRETTRPAPSYSVNDADVARLIAALQAQKPQNVDRSYSLRQVREIRSVRELVPAIDLDTINFATGSAAISQAEITSLVRMGLLIEDMVQKNPNEIFLVEGHTDAVGSDVNNLGLSDRRAESVALAMTEYFDIPPENLVVQGYGERYLKVNTESAEQANRRATIRRITPLLDQVASAQ</sequence>
<feature type="signal peptide" evidence="6">
    <location>
        <begin position="1"/>
        <end position="31"/>
    </location>
</feature>
<dbReference type="PANTHER" id="PTHR30329">
    <property type="entry name" value="STATOR ELEMENT OF FLAGELLAR MOTOR COMPLEX"/>
    <property type="match status" value="1"/>
</dbReference>
<feature type="compositionally biased region" description="Acidic residues" evidence="5">
    <location>
        <begin position="133"/>
        <end position="146"/>
    </location>
</feature>
<dbReference type="InterPro" id="IPR036737">
    <property type="entry name" value="OmpA-like_sf"/>
</dbReference>
<dbReference type="RefSeq" id="WP_167637984.1">
    <property type="nucleotide sequence ID" value="NZ_JAATOP010000005.1"/>
</dbReference>
<keyword evidence="2 4" id="KW-0472">Membrane</keyword>
<evidence type="ECO:0000313" key="8">
    <source>
        <dbReference type="EMBL" id="NIY72605.1"/>
    </source>
</evidence>
<feature type="compositionally biased region" description="Acidic residues" evidence="5">
    <location>
        <begin position="244"/>
        <end position="283"/>
    </location>
</feature>
<dbReference type="SUPFAM" id="SSF103088">
    <property type="entry name" value="OmpA-like"/>
    <property type="match status" value="1"/>
</dbReference>
<comment type="caution">
    <text evidence="8">The sequence shown here is derived from an EMBL/GenBank/DDBJ whole genome shotgun (WGS) entry which is preliminary data.</text>
</comment>
<feature type="compositionally biased region" description="Acidic residues" evidence="5">
    <location>
        <begin position="375"/>
        <end position="387"/>
    </location>
</feature>
<dbReference type="PROSITE" id="PS51123">
    <property type="entry name" value="OMPA_2"/>
    <property type="match status" value="1"/>
</dbReference>
<proteinExistence type="predicted"/>
<comment type="subcellular location">
    <subcellularLocation>
        <location evidence="1">Cell outer membrane</location>
    </subcellularLocation>
</comment>
<dbReference type="InterPro" id="IPR006664">
    <property type="entry name" value="OMP_bac"/>
</dbReference>
<evidence type="ECO:0000256" key="3">
    <source>
        <dbReference type="ARBA" id="ARBA00023237"/>
    </source>
</evidence>
<dbReference type="Proteomes" id="UP000709466">
    <property type="component" value="Unassembled WGS sequence"/>
</dbReference>
<evidence type="ECO:0000256" key="2">
    <source>
        <dbReference type="ARBA" id="ARBA00023136"/>
    </source>
</evidence>
<evidence type="ECO:0000256" key="4">
    <source>
        <dbReference type="PROSITE-ProRule" id="PRU00473"/>
    </source>
</evidence>
<keyword evidence="9" id="KW-1185">Reference proteome</keyword>